<dbReference type="AlphaFoldDB" id="A0A1H2XQG4"/>
<reference evidence="9" key="1">
    <citation type="submission" date="2016-10" db="EMBL/GenBank/DDBJ databases">
        <authorList>
            <person name="Varghese N."/>
            <person name="Submissions S."/>
        </authorList>
    </citation>
    <scope>NUCLEOTIDE SEQUENCE [LARGE SCALE GENOMIC DNA]</scope>
    <source>
        <strain evidence="9">DSM 217</strain>
    </source>
</reference>
<feature type="transmembrane region" description="Helical" evidence="7">
    <location>
        <begin position="222"/>
        <end position="244"/>
    </location>
</feature>
<keyword evidence="2" id="KW-1003">Cell membrane</keyword>
<feature type="transmembrane region" description="Helical" evidence="7">
    <location>
        <begin position="264"/>
        <end position="285"/>
    </location>
</feature>
<dbReference type="InterPro" id="IPR017039">
    <property type="entry name" value="Virul_fac_BrkB"/>
</dbReference>
<dbReference type="STRING" id="1058.SAMN05421783_11173"/>
<evidence type="ECO:0000313" key="8">
    <source>
        <dbReference type="EMBL" id="SDW95006.1"/>
    </source>
</evidence>
<dbReference type="InterPro" id="IPR036388">
    <property type="entry name" value="WH-like_DNA-bd_sf"/>
</dbReference>
<feature type="transmembrane region" description="Helical" evidence="7">
    <location>
        <begin position="118"/>
        <end position="137"/>
    </location>
</feature>
<keyword evidence="4 7" id="KW-1133">Transmembrane helix</keyword>
<evidence type="ECO:0000256" key="5">
    <source>
        <dbReference type="ARBA" id="ARBA00023136"/>
    </source>
</evidence>
<name>A0A1H2XQG4_THIRO</name>
<evidence type="ECO:0000256" key="2">
    <source>
        <dbReference type="ARBA" id="ARBA00022475"/>
    </source>
</evidence>
<keyword evidence="9" id="KW-1185">Reference proteome</keyword>
<dbReference type="GO" id="GO:0005886">
    <property type="term" value="C:plasma membrane"/>
    <property type="evidence" value="ECO:0007669"/>
    <property type="project" value="UniProtKB-SubCell"/>
</dbReference>
<accession>A0A1H2XQG4</accession>
<evidence type="ECO:0000313" key="9">
    <source>
        <dbReference type="Proteomes" id="UP000198816"/>
    </source>
</evidence>
<feature type="transmembrane region" description="Helical" evidence="7">
    <location>
        <begin position="292"/>
        <end position="318"/>
    </location>
</feature>
<sequence>MTDAQGRGSSRPREYGDGEAASRLQVGANPRLYRGDKVQRPDIMKRRQAAGSAVRLLPERAHMNHAMPVSERIDALLWSRRLEEMPRWQALPIWLGRLIYALTRDLTQGYLSLQAMSLVYTTILALVPLLAVTFSVLKGFGVHNQLEPLLLKVLAPLGEGGVEITTQIIGFVDNMRVGVLGSVGLALLIYTVISLVQKIEQVFNFTWRVATQRSFSQRFSKYLSVILVGPVLFFSAVGLSASLGGNPFVQSIIEAKPFGHVWHALGQLGPYTMISLTFAFFYVFVPNTRVHVVSAVVGALIAGLLWEVIGGMFSYFMASSTRLMAVYSSLAILILFMIWIYIAWLILLIGASIAFYHQHPEYLRIRSRDLQLSNRQRERLALILAGQVARRYESGEPPWSSEELARTLEVPRTNAERMLGVLEESGFLIRTAGDSPTFVPARATDGISVKAMLDAVRCFEERESGCRGTLPGGEIGRIEQGIDRAIDAALGAMTLRDLARALDTTASPAPFVDSGQS</sequence>
<proteinExistence type="predicted"/>
<evidence type="ECO:0000256" key="1">
    <source>
        <dbReference type="ARBA" id="ARBA00004651"/>
    </source>
</evidence>
<dbReference type="NCBIfam" id="TIGR00765">
    <property type="entry name" value="yihY_not_rbn"/>
    <property type="match status" value="1"/>
</dbReference>
<gene>
    <name evidence="8" type="ORF">SAMN05421783_11173</name>
</gene>
<dbReference type="InterPro" id="IPR036390">
    <property type="entry name" value="WH_DNA-bd_sf"/>
</dbReference>
<dbReference type="PANTHER" id="PTHR30213:SF0">
    <property type="entry name" value="UPF0761 MEMBRANE PROTEIN YIHY"/>
    <property type="match status" value="1"/>
</dbReference>
<evidence type="ECO:0000256" key="3">
    <source>
        <dbReference type="ARBA" id="ARBA00022692"/>
    </source>
</evidence>
<dbReference type="SUPFAM" id="SSF46785">
    <property type="entry name" value="Winged helix' DNA-binding domain"/>
    <property type="match status" value="1"/>
</dbReference>
<dbReference type="Gene3D" id="1.10.10.10">
    <property type="entry name" value="Winged helix-like DNA-binding domain superfamily/Winged helix DNA-binding domain"/>
    <property type="match status" value="1"/>
</dbReference>
<dbReference type="PANTHER" id="PTHR30213">
    <property type="entry name" value="INNER MEMBRANE PROTEIN YHJD"/>
    <property type="match status" value="1"/>
</dbReference>
<comment type="subcellular location">
    <subcellularLocation>
        <location evidence="1">Cell membrane</location>
        <topology evidence="1">Multi-pass membrane protein</topology>
    </subcellularLocation>
</comment>
<dbReference type="Proteomes" id="UP000198816">
    <property type="component" value="Unassembled WGS sequence"/>
</dbReference>
<feature type="transmembrane region" description="Helical" evidence="7">
    <location>
        <begin position="330"/>
        <end position="356"/>
    </location>
</feature>
<protein>
    <submittedName>
        <fullName evidence="8">Membrane protein</fullName>
    </submittedName>
</protein>
<organism evidence="8 9">
    <name type="scientific">Thiocapsa roseopersicina</name>
    <dbReference type="NCBI Taxonomy" id="1058"/>
    <lineage>
        <taxon>Bacteria</taxon>
        <taxon>Pseudomonadati</taxon>
        <taxon>Pseudomonadota</taxon>
        <taxon>Gammaproteobacteria</taxon>
        <taxon>Chromatiales</taxon>
        <taxon>Chromatiaceae</taxon>
        <taxon>Thiocapsa</taxon>
    </lineage>
</organism>
<feature type="transmembrane region" description="Helical" evidence="7">
    <location>
        <begin position="177"/>
        <end position="196"/>
    </location>
</feature>
<feature type="region of interest" description="Disordered" evidence="6">
    <location>
        <begin position="1"/>
        <end position="26"/>
    </location>
</feature>
<keyword evidence="3 7" id="KW-0812">Transmembrane</keyword>
<evidence type="ECO:0000256" key="6">
    <source>
        <dbReference type="SAM" id="MobiDB-lite"/>
    </source>
</evidence>
<dbReference type="Pfam" id="PF03631">
    <property type="entry name" value="Virul_fac_BrkB"/>
    <property type="match status" value="1"/>
</dbReference>
<evidence type="ECO:0000256" key="7">
    <source>
        <dbReference type="SAM" id="Phobius"/>
    </source>
</evidence>
<keyword evidence="5 7" id="KW-0472">Membrane</keyword>
<dbReference type="EMBL" id="FNNZ01000011">
    <property type="protein sequence ID" value="SDW95006.1"/>
    <property type="molecule type" value="Genomic_DNA"/>
</dbReference>
<evidence type="ECO:0000256" key="4">
    <source>
        <dbReference type="ARBA" id="ARBA00022989"/>
    </source>
</evidence>